<name>A0A699KX51_TANCI</name>
<dbReference type="PANTHER" id="PTHR30007">
    <property type="entry name" value="PHP DOMAIN PROTEIN"/>
    <property type="match status" value="1"/>
</dbReference>
<feature type="domain" description="Insertion element IS402-like" evidence="2">
    <location>
        <begin position="357"/>
        <end position="414"/>
    </location>
</feature>
<accession>A0A699KX51</accession>
<dbReference type="InterPro" id="IPR025161">
    <property type="entry name" value="IS402-like_dom"/>
</dbReference>
<gene>
    <name evidence="3" type="ORF">Tci_678700</name>
</gene>
<dbReference type="GO" id="GO:0004803">
    <property type="term" value="F:transposase activity"/>
    <property type="evidence" value="ECO:0007669"/>
    <property type="project" value="InterPro"/>
</dbReference>
<dbReference type="PANTHER" id="PTHR30007:SF0">
    <property type="entry name" value="TRANSPOSASE"/>
    <property type="match status" value="1"/>
</dbReference>
<dbReference type="Pfam" id="PF01609">
    <property type="entry name" value="DDE_Tnp_1"/>
    <property type="match status" value="1"/>
</dbReference>
<dbReference type="EMBL" id="BKCJ010544954">
    <property type="protein sequence ID" value="GFB06729.1"/>
    <property type="molecule type" value="Genomic_DNA"/>
</dbReference>
<feature type="non-terminal residue" evidence="3">
    <location>
        <position position="1"/>
    </location>
</feature>
<sequence length="561" mass="61245">VFYFIELGGGHLGGQQLGHHGFYGAVGGFERHAHVELAADDEQAGVEGAGERGRYVVKQLLLFYQALVQARAFAPAQQVGQQVYGVVARVEAGGHMVGFVERRKGHRGRHLGVAGLGLHGLLGQLALVARAARNGAKPFFGQALHLVKGYGARYYQHGILGRVVLLEKSAHVGHFGFFDVGDFLADGVPLVGVILVGQRLKLEPHVAVGLVEVALLELFNHHFALHIEAVFGERQIEHPVAFQPKAGFDVGGRQREVVVGDVLRGEGIVFAAHFLQRLVVARDIHRAAEHEVLEQVREARAAGVLVARAHVVEDIEHGQRGGEVFVHEAAQAVGEGKFLEVYHSKAKDEQNAKTAASSGLGRPPLHSKRELVNAIFYQLRAGGAWPLLPHDLPPWRTVYKQFEAWREDGTWDRLLTGLRQQLRQFTREAEPTAGAIDSQSAASVQDPVGAAPVLAEARANAPQLQLLWADARYQGPLVATAAAALGLRVEVVRAPPGTKGFVVLPRRWVVERSFGWLSKYRRVAGRDYETNPRVSEAVIKACFCHLMLRRLAKGPPPKHSD</sequence>
<protein>
    <submittedName>
        <fullName evidence="3">Uncharacterized protein</fullName>
    </submittedName>
</protein>
<proteinExistence type="predicted"/>
<comment type="caution">
    <text evidence="3">The sequence shown here is derived from an EMBL/GenBank/DDBJ whole genome shotgun (WGS) entry which is preliminary data.</text>
</comment>
<evidence type="ECO:0000259" key="1">
    <source>
        <dbReference type="Pfam" id="PF01609"/>
    </source>
</evidence>
<dbReference type="AlphaFoldDB" id="A0A699KX51"/>
<dbReference type="Pfam" id="PF13340">
    <property type="entry name" value="DUF4096"/>
    <property type="match status" value="1"/>
</dbReference>
<evidence type="ECO:0000313" key="3">
    <source>
        <dbReference type="EMBL" id="GFB06729.1"/>
    </source>
</evidence>
<organism evidence="3">
    <name type="scientific">Tanacetum cinerariifolium</name>
    <name type="common">Dalmatian daisy</name>
    <name type="synonym">Chrysanthemum cinerariifolium</name>
    <dbReference type="NCBI Taxonomy" id="118510"/>
    <lineage>
        <taxon>Eukaryota</taxon>
        <taxon>Viridiplantae</taxon>
        <taxon>Streptophyta</taxon>
        <taxon>Embryophyta</taxon>
        <taxon>Tracheophyta</taxon>
        <taxon>Spermatophyta</taxon>
        <taxon>Magnoliopsida</taxon>
        <taxon>eudicotyledons</taxon>
        <taxon>Gunneridae</taxon>
        <taxon>Pentapetalae</taxon>
        <taxon>asterids</taxon>
        <taxon>campanulids</taxon>
        <taxon>Asterales</taxon>
        <taxon>Asteraceae</taxon>
        <taxon>Asteroideae</taxon>
        <taxon>Anthemideae</taxon>
        <taxon>Anthemidinae</taxon>
        <taxon>Tanacetum</taxon>
    </lineage>
</organism>
<reference evidence="3" key="1">
    <citation type="journal article" date="2019" name="Sci. Rep.">
        <title>Draft genome of Tanacetum cinerariifolium, the natural source of mosquito coil.</title>
        <authorList>
            <person name="Yamashiro T."/>
            <person name="Shiraishi A."/>
            <person name="Satake H."/>
            <person name="Nakayama K."/>
        </authorList>
    </citation>
    <scope>NUCLEOTIDE SEQUENCE</scope>
</reference>
<dbReference type="InterPro" id="IPR002559">
    <property type="entry name" value="Transposase_11"/>
</dbReference>
<evidence type="ECO:0000259" key="2">
    <source>
        <dbReference type="Pfam" id="PF13340"/>
    </source>
</evidence>
<dbReference type="GO" id="GO:0003677">
    <property type="term" value="F:DNA binding"/>
    <property type="evidence" value="ECO:0007669"/>
    <property type="project" value="InterPro"/>
</dbReference>
<dbReference type="GO" id="GO:0006313">
    <property type="term" value="P:DNA transposition"/>
    <property type="evidence" value="ECO:0007669"/>
    <property type="project" value="InterPro"/>
</dbReference>
<feature type="domain" description="Transposase IS4-like" evidence="1">
    <location>
        <begin position="441"/>
        <end position="546"/>
    </location>
</feature>